<evidence type="ECO:0000256" key="2">
    <source>
        <dbReference type="ARBA" id="ARBA00022574"/>
    </source>
</evidence>
<dbReference type="SMART" id="SM00320">
    <property type="entry name" value="WD40"/>
    <property type="match status" value="7"/>
</dbReference>
<protein>
    <recommendedName>
        <fullName evidence="4">Serine/threonine-protein phosphatase 2A 55 kDa regulatory subunit B</fullName>
    </recommendedName>
</protein>
<dbReference type="FunFam" id="2.130.10.10:FF:002951">
    <property type="entry name" value="Serine/threonine-protein phosphatase 2A 55 kDa regulatory subunit B"/>
    <property type="match status" value="1"/>
</dbReference>
<keyword evidence="7" id="KW-1185">Reference proteome</keyword>
<dbReference type="SUPFAM" id="SSF50978">
    <property type="entry name" value="WD40 repeat-like"/>
    <property type="match status" value="1"/>
</dbReference>
<dbReference type="InterPro" id="IPR000009">
    <property type="entry name" value="PP2A_PR55"/>
</dbReference>
<comment type="similarity">
    <text evidence="1 4">Belongs to the phosphatase 2A regulatory subunit B family.</text>
</comment>
<evidence type="ECO:0000256" key="1">
    <source>
        <dbReference type="ARBA" id="ARBA00008259"/>
    </source>
</evidence>
<evidence type="ECO:0000256" key="3">
    <source>
        <dbReference type="ARBA" id="ARBA00022737"/>
    </source>
</evidence>
<organism evidence="6 7">
    <name type="scientific">Gasterosteus aculeatus aculeatus</name>
    <name type="common">three-spined stickleback</name>
    <dbReference type="NCBI Taxonomy" id="481459"/>
    <lineage>
        <taxon>Eukaryota</taxon>
        <taxon>Metazoa</taxon>
        <taxon>Chordata</taxon>
        <taxon>Craniata</taxon>
        <taxon>Vertebrata</taxon>
        <taxon>Euteleostomi</taxon>
        <taxon>Actinopterygii</taxon>
        <taxon>Neopterygii</taxon>
        <taxon>Teleostei</taxon>
        <taxon>Neoteleostei</taxon>
        <taxon>Acanthomorphata</taxon>
        <taxon>Eupercaria</taxon>
        <taxon>Perciformes</taxon>
        <taxon>Cottioidei</taxon>
        <taxon>Gasterosteales</taxon>
        <taxon>Gasterosteidae</taxon>
        <taxon>Gasterosteus</taxon>
    </lineage>
</organism>
<evidence type="ECO:0000313" key="7">
    <source>
        <dbReference type="Proteomes" id="UP000007635"/>
    </source>
</evidence>
<dbReference type="PIRSF" id="PIRSF037309">
    <property type="entry name" value="PP2A_PR55"/>
    <property type="match status" value="1"/>
</dbReference>
<dbReference type="Proteomes" id="UP000007635">
    <property type="component" value="Chromosome VI"/>
</dbReference>
<evidence type="ECO:0000256" key="5">
    <source>
        <dbReference type="SAM" id="MobiDB-lite"/>
    </source>
</evidence>
<dbReference type="PRINTS" id="PR00600">
    <property type="entry name" value="PP2APR55"/>
</dbReference>
<dbReference type="PROSITE" id="PS01024">
    <property type="entry name" value="PR55_1"/>
    <property type="match status" value="1"/>
</dbReference>
<accession>A0AAQ4RJK4</accession>
<dbReference type="Gene3D" id="2.130.10.10">
    <property type="entry name" value="YVTN repeat-like/Quinoprotein amine dehydrogenase"/>
    <property type="match status" value="1"/>
</dbReference>
<evidence type="ECO:0000256" key="4">
    <source>
        <dbReference type="RuleBase" id="RU331113"/>
    </source>
</evidence>
<evidence type="ECO:0000313" key="6">
    <source>
        <dbReference type="Ensembl" id="ENSGACP00000063140.1"/>
    </source>
</evidence>
<dbReference type="InterPro" id="IPR018067">
    <property type="entry name" value="PP2A_PR55_CS"/>
</dbReference>
<feature type="region of interest" description="Disordered" evidence="5">
    <location>
        <begin position="411"/>
        <end position="434"/>
    </location>
</feature>
<dbReference type="Ensembl" id="ENSGACT00000065178.1">
    <property type="protein sequence ID" value="ENSGACP00000063140.1"/>
    <property type="gene ID" value="ENSGACG00000009543.2"/>
</dbReference>
<dbReference type="FunFam" id="2.130.10.10:FF:001892">
    <property type="entry name" value="Serine/threonine-protein phosphatase 2A 55 kDa regulatory subunit B"/>
    <property type="match status" value="1"/>
</dbReference>
<name>A0AAQ4RJK4_GASAC</name>
<sequence>MAGVAGGNDFQWCFSQVKGAIDEDVAEADIISTVEFNYSGELLATGDKGGRVVIFQHEQESKNRPHLRGEYNVYSTFQSHEPEFDYLKSLEIEEKINKIRWLPQQNAAHFLLSTNDKTIKLWKISERDKRAEGYNLKDEDGRLRDPFRITSLRVCSLRPVPFVNRAVYSFTYNVVLKRVSYFQVPVLMPMDLMVEASPRRIFANAHTYHINSISVNSDHETYLSADDLRINLWHLEITDRSFNIVDIKPANMEELTEVITAAECHPLQCNVFVYSSSKGTIRLCDTRAAALCDRQAKFFEEPEDPSSRSFFSEIISSISDVKFSHSGRYMMTRDYLSVKVWDLNMENRPVETYQVHEYLRSKLCSLYENDCIFDKFECCWNGSDSAIMTGSYNNFFRMFDRNTRRDITLEASRESSKPRATLKPRKVSTGGKRKKDEISVDSLDFNKKILHTAWHPKDNVIAVAATNNLYIFQDKIN</sequence>
<dbReference type="GeneTree" id="ENSGT00950000182864"/>
<dbReference type="PROSITE" id="PS01025">
    <property type="entry name" value="PR55_2"/>
    <property type="match status" value="1"/>
</dbReference>
<dbReference type="AlphaFoldDB" id="A0AAQ4RJK4"/>
<dbReference type="GO" id="GO:0019888">
    <property type="term" value="F:protein phosphatase regulator activity"/>
    <property type="evidence" value="ECO:0007669"/>
    <property type="project" value="InterPro"/>
</dbReference>
<reference evidence="6" key="3">
    <citation type="submission" date="2025-09" db="UniProtKB">
        <authorList>
            <consortium name="Ensembl"/>
        </authorList>
    </citation>
    <scope>IDENTIFICATION</scope>
</reference>
<reference evidence="6 7" key="1">
    <citation type="journal article" date="2021" name="G3 (Bethesda)">
        <title>Improved contiguity of the threespine stickleback genome using long-read sequencing.</title>
        <authorList>
            <person name="Nath S."/>
            <person name="Shaw D.E."/>
            <person name="White M.A."/>
        </authorList>
    </citation>
    <scope>NUCLEOTIDE SEQUENCE [LARGE SCALE GENOMIC DNA]</scope>
    <source>
        <strain evidence="6 7">Lake Benthic</strain>
    </source>
</reference>
<keyword evidence="3 4" id="KW-0677">Repeat</keyword>
<keyword evidence="2 4" id="KW-0853">WD repeat</keyword>
<dbReference type="PANTHER" id="PTHR11871">
    <property type="entry name" value="PROTEIN PHOSPHATASE PP2A REGULATORY SUBUNIT B"/>
    <property type="match status" value="1"/>
</dbReference>
<dbReference type="InterPro" id="IPR001680">
    <property type="entry name" value="WD40_rpt"/>
</dbReference>
<dbReference type="GO" id="GO:0000159">
    <property type="term" value="C:protein phosphatase type 2A complex"/>
    <property type="evidence" value="ECO:0007669"/>
    <property type="project" value="UniProtKB-UniRule"/>
</dbReference>
<dbReference type="InterPro" id="IPR036322">
    <property type="entry name" value="WD40_repeat_dom_sf"/>
</dbReference>
<proteinExistence type="inferred from homology"/>
<reference evidence="6" key="2">
    <citation type="submission" date="2025-08" db="UniProtKB">
        <authorList>
            <consortium name="Ensembl"/>
        </authorList>
    </citation>
    <scope>IDENTIFICATION</scope>
</reference>
<dbReference type="InterPro" id="IPR015943">
    <property type="entry name" value="WD40/YVTN_repeat-like_dom_sf"/>
</dbReference>